<evidence type="ECO:0000313" key="1">
    <source>
        <dbReference type="EMBL" id="RVW20133.1"/>
    </source>
</evidence>
<protein>
    <submittedName>
        <fullName evidence="1">Uncharacterized protein</fullName>
    </submittedName>
</protein>
<accession>A0A438CA48</accession>
<dbReference type="AlphaFoldDB" id="A0A438CA48"/>
<comment type="caution">
    <text evidence="1">The sequence shown here is derived from an EMBL/GenBank/DDBJ whole genome shotgun (WGS) entry which is preliminary data.</text>
</comment>
<sequence length="177" mass="20557">MIARVVRSLEVKRNLEWASLDDRKTEGEEAALSLGVGGRKALSRLSYTIFYPSTIGRSIFEVKVAIVVKASGKIWGLIKEWWQEYEFKSSTSVVLFNKMQALRKDLKKWNRKDGRRGGAQGWYCYIKSMFEYSQAKRPDLATDLFKGIEALDKDLIEGFSWRMRCYLPSLIWTVIKR</sequence>
<gene>
    <name evidence="1" type="ORF">CK203_114223</name>
</gene>
<proteinExistence type="predicted"/>
<name>A0A438CA48_VITVI</name>
<organism evidence="1 2">
    <name type="scientific">Vitis vinifera</name>
    <name type="common">Grape</name>
    <dbReference type="NCBI Taxonomy" id="29760"/>
    <lineage>
        <taxon>Eukaryota</taxon>
        <taxon>Viridiplantae</taxon>
        <taxon>Streptophyta</taxon>
        <taxon>Embryophyta</taxon>
        <taxon>Tracheophyta</taxon>
        <taxon>Spermatophyta</taxon>
        <taxon>Magnoliopsida</taxon>
        <taxon>eudicotyledons</taxon>
        <taxon>Gunneridae</taxon>
        <taxon>Pentapetalae</taxon>
        <taxon>rosids</taxon>
        <taxon>Vitales</taxon>
        <taxon>Vitaceae</taxon>
        <taxon>Viteae</taxon>
        <taxon>Vitis</taxon>
    </lineage>
</organism>
<dbReference type="EMBL" id="QGNW01002394">
    <property type="protein sequence ID" value="RVW20133.1"/>
    <property type="molecule type" value="Genomic_DNA"/>
</dbReference>
<evidence type="ECO:0000313" key="2">
    <source>
        <dbReference type="Proteomes" id="UP000288805"/>
    </source>
</evidence>
<reference evidence="1 2" key="1">
    <citation type="journal article" date="2018" name="PLoS Genet.">
        <title>Population sequencing reveals clonal diversity and ancestral inbreeding in the grapevine cultivar Chardonnay.</title>
        <authorList>
            <person name="Roach M.J."/>
            <person name="Johnson D.L."/>
            <person name="Bohlmann J."/>
            <person name="van Vuuren H.J."/>
            <person name="Jones S.J."/>
            <person name="Pretorius I.S."/>
            <person name="Schmidt S.A."/>
            <person name="Borneman A.R."/>
        </authorList>
    </citation>
    <scope>NUCLEOTIDE SEQUENCE [LARGE SCALE GENOMIC DNA]</scope>
    <source>
        <strain evidence="2">cv. Chardonnay</strain>
        <tissue evidence="1">Leaf</tissue>
    </source>
</reference>
<dbReference type="Proteomes" id="UP000288805">
    <property type="component" value="Unassembled WGS sequence"/>
</dbReference>